<evidence type="ECO:0000313" key="10">
    <source>
        <dbReference type="EMBL" id="GGB56133.1"/>
    </source>
</evidence>
<evidence type="ECO:0000256" key="8">
    <source>
        <dbReference type="SAM" id="Phobius"/>
    </source>
</evidence>
<evidence type="ECO:0000256" key="1">
    <source>
        <dbReference type="ARBA" id="ARBA00004651"/>
    </source>
</evidence>
<feature type="transmembrane region" description="Helical" evidence="8">
    <location>
        <begin position="183"/>
        <end position="205"/>
    </location>
</feature>
<comment type="caution">
    <text evidence="10">The sequence shown here is derived from an EMBL/GenBank/DDBJ whole genome shotgun (WGS) entry which is preliminary data.</text>
</comment>
<feature type="transmembrane region" description="Helical" evidence="8">
    <location>
        <begin position="428"/>
        <end position="448"/>
    </location>
</feature>
<feature type="transmembrane region" description="Helical" evidence="8">
    <location>
        <begin position="390"/>
        <end position="408"/>
    </location>
</feature>
<evidence type="ECO:0000256" key="6">
    <source>
        <dbReference type="ARBA" id="ARBA00023136"/>
    </source>
</evidence>
<name>A0ABQ1J225_9PROT</name>
<keyword evidence="5 8" id="KW-1133">Transmembrane helix</keyword>
<feature type="transmembrane region" description="Helical" evidence="8">
    <location>
        <begin position="294"/>
        <end position="317"/>
    </location>
</feature>
<feature type="transmembrane region" description="Helical" evidence="8">
    <location>
        <begin position="151"/>
        <end position="171"/>
    </location>
</feature>
<feature type="transmembrane region" description="Helical" evidence="8">
    <location>
        <begin position="359"/>
        <end position="378"/>
    </location>
</feature>
<evidence type="ECO:0000259" key="9">
    <source>
        <dbReference type="Pfam" id="PF00361"/>
    </source>
</evidence>
<dbReference type="InterPro" id="IPR001750">
    <property type="entry name" value="ND/Mrp_TM"/>
</dbReference>
<reference evidence="11" key="1">
    <citation type="journal article" date="2019" name="Int. J. Syst. Evol. Microbiol.">
        <title>The Global Catalogue of Microorganisms (GCM) 10K type strain sequencing project: providing services to taxonomists for standard genome sequencing and annotation.</title>
        <authorList>
            <consortium name="The Broad Institute Genomics Platform"/>
            <consortium name="The Broad Institute Genome Sequencing Center for Infectious Disease"/>
            <person name="Wu L."/>
            <person name="Ma J."/>
        </authorList>
    </citation>
    <scope>NUCLEOTIDE SEQUENCE [LARGE SCALE GENOMIC DNA]</scope>
    <source>
        <strain evidence="11">CGMCC 1.15928</strain>
    </source>
</reference>
<organism evidence="10 11">
    <name type="scientific">Henriciella pelagia</name>
    <dbReference type="NCBI Taxonomy" id="1977912"/>
    <lineage>
        <taxon>Bacteria</taxon>
        <taxon>Pseudomonadati</taxon>
        <taxon>Pseudomonadota</taxon>
        <taxon>Alphaproteobacteria</taxon>
        <taxon>Hyphomonadales</taxon>
        <taxon>Hyphomonadaceae</taxon>
        <taxon>Henriciella</taxon>
    </lineage>
</organism>
<feature type="transmembrane region" description="Helical" evidence="8">
    <location>
        <begin position="41"/>
        <end position="62"/>
    </location>
</feature>
<evidence type="ECO:0000313" key="11">
    <source>
        <dbReference type="Proteomes" id="UP000628854"/>
    </source>
</evidence>
<evidence type="ECO:0000256" key="7">
    <source>
        <dbReference type="RuleBase" id="RU000320"/>
    </source>
</evidence>
<evidence type="ECO:0000256" key="3">
    <source>
        <dbReference type="ARBA" id="ARBA00022475"/>
    </source>
</evidence>
<dbReference type="PANTHER" id="PTHR42703:SF1">
    <property type="entry name" value="NA(+)_H(+) ANTIPORTER SUBUNIT D1"/>
    <property type="match status" value="1"/>
</dbReference>
<keyword evidence="11" id="KW-1185">Reference proteome</keyword>
<proteinExistence type="inferred from homology"/>
<dbReference type="RefSeq" id="WP_188657354.1">
    <property type="nucleotide sequence ID" value="NZ_BMKF01000001.1"/>
</dbReference>
<evidence type="ECO:0000256" key="2">
    <source>
        <dbReference type="ARBA" id="ARBA00005346"/>
    </source>
</evidence>
<accession>A0ABQ1J225</accession>
<dbReference type="PRINTS" id="PR01434">
    <property type="entry name" value="NADHDHGNASE5"/>
</dbReference>
<gene>
    <name evidence="10" type="ORF">GCM10011503_00570</name>
</gene>
<feature type="transmembrane region" description="Helical" evidence="8">
    <location>
        <begin position="225"/>
        <end position="246"/>
    </location>
</feature>
<feature type="domain" description="NADH:quinone oxidoreductase/Mrp antiporter transmembrane" evidence="9">
    <location>
        <begin position="147"/>
        <end position="442"/>
    </location>
</feature>
<feature type="transmembrane region" description="Helical" evidence="8">
    <location>
        <begin position="469"/>
        <end position="489"/>
    </location>
</feature>
<comment type="subcellular location">
    <subcellularLocation>
        <location evidence="1">Cell membrane</location>
        <topology evidence="1">Multi-pass membrane protein</topology>
    </subcellularLocation>
    <subcellularLocation>
        <location evidence="7">Membrane</location>
        <topology evidence="7">Multi-pass membrane protein</topology>
    </subcellularLocation>
</comment>
<keyword evidence="6 8" id="KW-0472">Membrane</keyword>
<feature type="transmembrane region" description="Helical" evidence="8">
    <location>
        <begin position="92"/>
        <end position="114"/>
    </location>
</feature>
<feature type="transmembrane region" description="Helical" evidence="8">
    <location>
        <begin position="12"/>
        <end position="35"/>
    </location>
</feature>
<comment type="similarity">
    <text evidence="2">Belongs to the CPA3 antiporters (TC 2.A.63) subunit D family.</text>
</comment>
<protein>
    <submittedName>
        <fullName evidence="10">Cation:proton antiporter</fullName>
    </submittedName>
</protein>
<dbReference type="Pfam" id="PF00361">
    <property type="entry name" value="Proton_antipo_M"/>
    <property type="match status" value="1"/>
</dbReference>
<keyword evidence="3" id="KW-1003">Cell membrane</keyword>
<feature type="transmembrane region" description="Helical" evidence="8">
    <location>
        <begin position="258"/>
        <end position="282"/>
    </location>
</feature>
<dbReference type="Proteomes" id="UP000628854">
    <property type="component" value="Unassembled WGS sequence"/>
</dbReference>
<keyword evidence="4 7" id="KW-0812">Transmembrane</keyword>
<feature type="transmembrane region" description="Helical" evidence="8">
    <location>
        <begin position="126"/>
        <end position="145"/>
    </location>
</feature>
<evidence type="ECO:0000256" key="5">
    <source>
        <dbReference type="ARBA" id="ARBA00022989"/>
    </source>
</evidence>
<sequence length="511" mass="54380">MIDLILQLAPAWAEAHAPALIIVLPLLAGPISAFLPGSGRIAWIMTMVVTALCTLLSIILLAQVRSVEGGAVISYAMGGWAPPYGIEFRIDALNVLVLMLVSFIAFLTSIFGWPTIRAEINEEKRAMFFGAFQVCFMGLLGVAATGDAFNLFVFLELSSIATYVLVALGSGRDRRALPAAINYLLMGTIGASFYVVGVGFLYAATGTLNMADLAIQLQDTSGNRAVQVGFAFILVGLGLKAAMFPLHQWLPNAYTYSPSFVTAFLAATATKVAIYALVRFLFSVFSLEFIFEGASLALILTPMGIAAMLACSFQAIFQTDVRRTLAYSSVAQVGYMLLGISLGTAAGVSAGMFHLVNHALMKGALFMAVAGVVLTYQGTRIHDFAGLGRSAPWTMTAFAIAALSLIGVPLTAGFQSKFALVSALLASGWWWAALIVVFSSVLAVVYMGRILQAVFFKPPNNPQKRQKEAPMLLLGPLWVLALANLWIGINGNFVVGLANDAAQALFIGGVR</sequence>
<feature type="transmembrane region" description="Helical" evidence="8">
    <location>
        <begin position="329"/>
        <end position="353"/>
    </location>
</feature>
<dbReference type="EMBL" id="BMKF01000001">
    <property type="protein sequence ID" value="GGB56133.1"/>
    <property type="molecule type" value="Genomic_DNA"/>
</dbReference>
<dbReference type="InterPro" id="IPR050586">
    <property type="entry name" value="CPA3_Na-H_Antiporter_D"/>
</dbReference>
<dbReference type="PANTHER" id="PTHR42703">
    <property type="entry name" value="NADH DEHYDROGENASE"/>
    <property type="match status" value="1"/>
</dbReference>
<evidence type="ECO:0000256" key="4">
    <source>
        <dbReference type="ARBA" id="ARBA00022692"/>
    </source>
</evidence>